<protein>
    <submittedName>
        <fullName evidence="11">Major facilitator transporter</fullName>
    </submittedName>
</protein>
<name>H1RXY6_9BURK</name>
<dbReference type="PATRIC" id="fig|1127483.3.peg.26"/>
<dbReference type="GO" id="GO:0005886">
    <property type="term" value="C:plasma membrane"/>
    <property type="evidence" value="ECO:0007669"/>
    <property type="project" value="UniProtKB-SubCell"/>
</dbReference>
<feature type="transmembrane region" description="Helical" evidence="9">
    <location>
        <begin position="183"/>
        <end position="203"/>
    </location>
</feature>
<accession>H1RXY6</accession>
<proteinExistence type="predicted"/>
<evidence type="ECO:0000313" key="12">
    <source>
        <dbReference type="Proteomes" id="UP000005808"/>
    </source>
</evidence>
<dbReference type="Gene3D" id="1.20.1250.20">
    <property type="entry name" value="MFS general substrate transporter like domains"/>
    <property type="match status" value="2"/>
</dbReference>
<feature type="region of interest" description="Disordered" evidence="8">
    <location>
        <begin position="1"/>
        <end position="33"/>
    </location>
</feature>
<feature type="transmembrane region" description="Helical" evidence="9">
    <location>
        <begin position="265"/>
        <end position="286"/>
    </location>
</feature>
<feature type="transmembrane region" description="Helical" evidence="9">
    <location>
        <begin position="331"/>
        <end position="349"/>
    </location>
</feature>
<dbReference type="FunFam" id="1.20.1250.20:FF:000001">
    <property type="entry name" value="Dicarboxylate MFS transporter"/>
    <property type="match status" value="1"/>
</dbReference>
<dbReference type="InterPro" id="IPR036259">
    <property type="entry name" value="MFS_trans_sf"/>
</dbReference>
<organism evidence="11 12">
    <name type="scientific">Cupriavidus basilensis OR16</name>
    <dbReference type="NCBI Taxonomy" id="1127483"/>
    <lineage>
        <taxon>Bacteria</taxon>
        <taxon>Pseudomonadati</taxon>
        <taxon>Pseudomonadota</taxon>
        <taxon>Betaproteobacteria</taxon>
        <taxon>Burkholderiales</taxon>
        <taxon>Burkholderiaceae</taxon>
        <taxon>Cupriavidus</taxon>
    </lineage>
</organism>
<feature type="transmembrane region" description="Helical" evidence="9">
    <location>
        <begin position="115"/>
        <end position="140"/>
    </location>
</feature>
<comment type="subcellular location">
    <subcellularLocation>
        <location evidence="1">Cell membrane</location>
        <topology evidence="1">Multi-pass membrane protein</topology>
    </subcellularLocation>
</comment>
<feature type="transmembrane region" description="Helical" evidence="9">
    <location>
        <begin position="146"/>
        <end position="171"/>
    </location>
</feature>
<keyword evidence="5" id="KW-0769">Symport</keyword>
<dbReference type="Pfam" id="PF07690">
    <property type="entry name" value="MFS_1"/>
    <property type="match status" value="1"/>
</dbReference>
<feature type="domain" description="Major facilitator superfamily (MFS) profile" evidence="10">
    <location>
        <begin position="44"/>
        <end position="444"/>
    </location>
</feature>
<evidence type="ECO:0000256" key="4">
    <source>
        <dbReference type="ARBA" id="ARBA00022692"/>
    </source>
</evidence>
<feature type="transmembrane region" description="Helical" evidence="9">
    <location>
        <begin position="395"/>
        <end position="417"/>
    </location>
</feature>
<keyword evidence="3" id="KW-1003">Cell membrane</keyword>
<reference evidence="11 12" key="1">
    <citation type="journal article" date="2012" name="J. Bacteriol.">
        <title>De Novo Genome Project of Cupriavidus basilensis OR16.</title>
        <authorList>
            <person name="Cserhati M."/>
            <person name="Kriszt B."/>
            <person name="Szoboszlay S."/>
            <person name="Toth A."/>
            <person name="Szabo I."/>
            <person name="Tancsics A."/>
            <person name="Nagy I."/>
            <person name="Horvath B."/>
            <person name="Nagy I."/>
            <person name="Kukolya J."/>
        </authorList>
    </citation>
    <scope>NUCLEOTIDE SEQUENCE [LARGE SCALE GENOMIC DNA]</scope>
    <source>
        <strain evidence="11 12">OR16</strain>
    </source>
</reference>
<keyword evidence="2" id="KW-0813">Transport</keyword>
<evidence type="ECO:0000256" key="2">
    <source>
        <dbReference type="ARBA" id="ARBA00022448"/>
    </source>
</evidence>
<dbReference type="SUPFAM" id="SSF103473">
    <property type="entry name" value="MFS general substrate transporter"/>
    <property type="match status" value="1"/>
</dbReference>
<evidence type="ECO:0000256" key="7">
    <source>
        <dbReference type="ARBA" id="ARBA00023136"/>
    </source>
</evidence>
<dbReference type="OrthoDB" id="6766492at2"/>
<dbReference type="InterPro" id="IPR051084">
    <property type="entry name" value="H+-coupled_symporters"/>
</dbReference>
<keyword evidence="6 9" id="KW-1133">Transmembrane helix</keyword>
<dbReference type="RefSeq" id="WP_006155918.1">
    <property type="nucleotide sequence ID" value="NZ_AHJE01000001.1"/>
</dbReference>
<dbReference type="InterPro" id="IPR011701">
    <property type="entry name" value="MFS"/>
</dbReference>
<evidence type="ECO:0000256" key="1">
    <source>
        <dbReference type="ARBA" id="ARBA00004651"/>
    </source>
</evidence>
<evidence type="ECO:0000256" key="6">
    <source>
        <dbReference type="ARBA" id="ARBA00022989"/>
    </source>
</evidence>
<evidence type="ECO:0000256" key="5">
    <source>
        <dbReference type="ARBA" id="ARBA00022847"/>
    </source>
</evidence>
<dbReference type="EMBL" id="AHJE01000001">
    <property type="protein sequence ID" value="EHP44867.1"/>
    <property type="molecule type" value="Genomic_DNA"/>
</dbReference>
<evidence type="ECO:0000256" key="8">
    <source>
        <dbReference type="SAM" id="MobiDB-lite"/>
    </source>
</evidence>
<comment type="caution">
    <text evidence="11">The sequence shown here is derived from an EMBL/GenBank/DDBJ whole genome shotgun (WGS) entry which is preliminary data.</text>
</comment>
<evidence type="ECO:0000313" key="11">
    <source>
        <dbReference type="EMBL" id="EHP44867.1"/>
    </source>
</evidence>
<dbReference type="Proteomes" id="UP000005808">
    <property type="component" value="Unassembled WGS sequence"/>
</dbReference>
<evidence type="ECO:0000256" key="3">
    <source>
        <dbReference type="ARBA" id="ARBA00022475"/>
    </source>
</evidence>
<gene>
    <name evidence="11" type="ORF">OR16_00120</name>
</gene>
<feature type="transmembrane region" description="Helical" evidence="9">
    <location>
        <begin position="87"/>
        <end position="108"/>
    </location>
</feature>
<dbReference type="PROSITE" id="PS50850">
    <property type="entry name" value="MFS"/>
    <property type="match status" value="1"/>
</dbReference>
<evidence type="ECO:0000259" key="10">
    <source>
        <dbReference type="PROSITE" id="PS50850"/>
    </source>
</evidence>
<dbReference type="AlphaFoldDB" id="H1RXY6"/>
<feature type="transmembrane region" description="Helical" evidence="9">
    <location>
        <begin position="215"/>
        <end position="234"/>
    </location>
</feature>
<feature type="transmembrane region" description="Helical" evidence="9">
    <location>
        <begin position="298"/>
        <end position="319"/>
    </location>
</feature>
<dbReference type="GO" id="GO:0015293">
    <property type="term" value="F:symporter activity"/>
    <property type="evidence" value="ECO:0007669"/>
    <property type="project" value="UniProtKB-KW"/>
</dbReference>
<evidence type="ECO:0000256" key="9">
    <source>
        <dbReference type="SAM" id="Phobius"/>
    </source>
</evidence>
<dbReference type="InterPro" id="IPR020846">
    <property type="entry name" value="MFS_dom"/>
</dbReference>
<feature type="transmembrane region" description="Helical" evidence="9">
    <location>
        <begin position="423"/>
        <end position="441"/>
    </location>
</feature>
<sequence>MTAVSASGSGSNNSGSNNNNNNNNNNTSGAAQAAAPASRHPWRAVISASIGNALEWFDLVVYGFFAVTISTLFFPNHDENTSLLLTLGTFGVSFFMRPLGAIVIGVYADRKGRRAALTLSILLMMVGTLIIALLPTYAAIGLMAPVGIVAARMIQGFSAGGEFGSATAFLAEHAPNRRGFYSSFQVASQGLTTLLAAGFGAVLTTTLTPDQMQSWGWRVPFLFGLLIGPVAYYIRRHVDETPEFLQAETTETPLRDTLSHQKERLLLAMGVVIVATVSTYLVLYMPTYAVKQLGLPPSAAFAATLATGVVQMLFAPLVGHWSDRYGRIPPMRLAALLLLVSIWPLFWLLSHYPGFGVMLAVQVVLGLMMTLYFGALPALASEIFPVKTRTTGLSLSYNIAVTLFGGFAPFILTWLISATGSKLAPSFYLMACAVISLVALGQTRARLGIR</sequence>
<feature type="transmembrane region" description="Helical" evidence="9">
    <location>
        <begin position="56"/>
        <end position="75"/>
    </location>
</feature>
<dbReference type="PANTHER" id="PTHR43528:SF8">
    <property type="entry name" value="BLR0239 PROTEIN"/>
    <property type="match status" value="1"/>
</dbReference>
<feature type="transmembrane region" description="Helical" evidence="9">
    <location>
        <begin position="355"/>
        <end position="374"/>
    </location>
</feature>
<keyword evidence="7 9" id="KW-0472">Membrane</keyword>
<dbReference type="PANTHER" id="PTHR43528">
    <property type="entry name" value="ALPHA-KETOGLUTARATE PERMEASE"/>
    <property type="match status" value="1"/>
</dbReference>
<keyword evidence="4 9" id="KW-0812">Transmembrane</keyword>